<dbReference type="RefSeq" id="WP_006707295.1">
    <property type="nucleotide sequence ID" value="NZ_AGCA01000383.1"/>
</dbReference>
<dbReference type="AlphaFoldDB" id="G2H0R3"/>
<dbReference type="EMBL" id="AGCA01000383">
    <property type="protein sequence ID" value="EGY28418.1"/>
    <property type="molecule type" value="Genomic_DNA"/>
</dbReference>
<protein>
    <submittedName>
        <fullName evidence="1">Uncharacterized protein</fullName>
    </submittedName>
</protein>
<reference evidence="1 2" key="1">
    <citation type="journal article" date="2012" name="Genome Res.">
        <title>Genomic basis of endosymbiont-conferred protection against an insect parasitoid.</title>
        <authorList>
            <person name="Hansen A.K."/>
            <person name="Vorburger C."/>
            <person name="Moran N.A."/>
        </authorList>
    </citation>
    <scope>NUCLEOTIDE SEQUENCE [LARGE SCALE GENOMIC DNA]</scope>
    <source>
        <strain evidence="2">R5.15</strain>
    </source>
</reference>
<keyword evidence="2" id="KW-1185">Reference proteome</keyword>
<dbReference type="OrthoDB" id="9775035at2"/>
<dbReference type="Proteomes" id="UP000004116">
    <property type="component" value="Unassembled WGS sequence"/>
</dbReference>
<sequence>TLNKNAQRCLLLLVQDNVHHPKKIQADHWIPIWVGQRPADRNNFTFINSLSDGSSPYWARLPTSKAKEIWPKQFNLI</sequence>
<comment type="caution">
    <text evidence="1">The sequence shown here is derived from an EMBL/GenBank/DDBJ whole genome shotgun (WGS) entry which is preliminary data.</text>
</comment>
<proteinExistence type="predicted"/>
<name>G2H0R3_9ENTR</name>
<accession>G2H0R3</accession>
<organism evidence="1 2">
    <name type="scientific">Candidatus Regiella insecticola 5.15</name>
    <dbReference type="NCBI Taxonomy" id="1005043"/>
    <lineage>
        <taxon>Bacteria</taxon>
        <taxon>Pseudomonadati</taxon>
        <taxon>Pseudomonadota</taxon>
        <taxon>Gammaproteobacteria</taxon>
        <taxon>Enterobacterales</taxon>
        <taxon>Enterobacteriaceae</taxon>
        <taxon>aphid secondary symbionts</taxon>
        <taxon>Candidatus Regiella</taxon>
    </lineage>
</organism>
<evidence type="ECO:0000313" key="1">
    <source>
        <dbReference type="EMBL" id="EGY28418.1"/>
    </source>
</evidence>
<feature type="non-terminal residue" evidence="1">
    <location>
        <position position="1"/>
    </location>
</feature>
<gene>
    <name evidence="1" type="ORF">Rin_00016450</name>
</gene>
<evidence type="ECO:0000313" key="2">
    <source>
        <dbReference type="Proteomes" id="UP000004116"/>
    </source>
</evidence>